<dbReference type="PANTHER" id="PTHR39176:SF1">
    <property type="entry name" value="PERIPLASMIC PROTEIN"/>
    <property type="match status" value="1"/>
</dbReference>
<dbReference type="InterPro" id="IPR009739">
    <property type="entry name" value="LprI-like_N"/>
</dbReference>
<evidence type="ECO:0000313" key="3">
    <source>
        <dbReference type="Proteomes" id="UP000247903"/>
    </source>
</evidence>
<evidence type="ECO:0000313" key="2">
    <source>
        <dbReference type="EMBL" id="PXY40946.1"/>
    </source>
</evidence>
<proteinExistence type="predicted"/>
<dbReference type="Proteomes" id="UP000247903">
    <property type="component" value="Unassembled WGS sequence"/>
</dbReference>
<reference evidence="2 3" key="1">
    <citation type="submission" date="2018-05" db="EMBL/GenBank/DDBJ databases">
        <title>Flavobacterium sp. strain IMCC34759, incomplete genome.</title>
        <authorList>
            <person name="Joung Y."/>
            <person name="Cho J."/>
        </authorList>
    </citation>
    <scope>NUCLEOTIDE SEQUENCE [LARGE SCALE GENOMIC DNA]</scope>
    <source>
        <strain evidence="2 3">IMCC34759</strain>
    </source>
</reference>
<protein>
    <recommendedName>
        <fullName evidence="1">Lysozyme inhibitor LprI-like N-terminal domain-containing protein</fullName>
    </recommendedName>
</protein>
<dbReference type="Gene3D" id="1.20.1270.180">
    <property type="match status" value="1"/>
</dbReference>
<comment type="caution">
    <text evidence="2">The sequence shown here is derived from an EMBL/GenBank/DDBJ whole genome shotgun (WGS) entry which is preliminary data.</text>
</comment>
<dbReference type="OrthoDB" id="7340239at2"/>
<dbReference type="RefSeq" id="WP_110306554.1">
    <property type="nucleotide sequence ID" value="NZ_QJHK01000007.1"/>
</dbReference>
<accession>A0A2V4BPL6</accession>
<dbReference type="PANTHER" id="PTHR39176">
    <property type="entry name" value="PERIPLASMIC PROTEIN-RELATED"/>
    <property type="match status" value="1"/>
</dbReference>
<dbReference type="Pfam" id="PF07007">
    <property type="entry name" value="LprI"/>
    <property type="match status" value="1"/>
</dbReference>
<evidence type="ECO:0000259" key="1">
    <source>
        <dbReference type="Pfam" id="PF07007"/>
    </source>
</evidence>
<dbReference type="EMBL" id="QJHK01000007">
    <property type="protein sequence ID" value="PXY40946.1"/>
    <property type="molecule type" value="Genomic_DNA"/>
</dbReference>
<organism evidence="2 3">
    <name type="scientific">Flavobacterium cheongpyeongense</name>
    <dbReference type="NCBI Taxonomy" id="2212651"/>
    <lineage>
        <taxon>Bacteria</taxon>
        <taxon>Pseudomonadati</taxon>
        <taxon>Bacteroidota</taxon>
        <taxon>Flavobacteriia</taxon>
        <taxon>Flavobacteriales</taxon>
        <taxon>Flavobacteriaceae</taxon>
        <taxon>Flavobacterium</taxon>
    </lineage>
</organism>
<sequence>MIKRISALFLVFCSIQLSFSQTRKDFTGETALYREYEKADKELNIVYNKLKKKLSKTDQIALTNSQKDWIKFRDSNCKFKSYAEDEGGVIANKMNIDCLTQSTISRTEELKELIEGF</sequence>
<gene>
    <name evidence="2" type="ORF">DMB65_10255</name>
</gene>
<keyword evidence="3" id="KW-1185">Reference proteome</keyword>
<feature type="domain" description="Lysozyme inhibitor LprI-like N-terminal" evidence="1">
    <location>
        <begin position="31"/>
        <end position="110"/>
    </location>
</feature>
<name>A0A2V4BPL6_9FLAO</name>
<dbReference type="AlphaFoldDB" id="A0A2V4BPL6"/>